<dbReference type="AlphaFoldDB" id="A0A5N5SJ00"/>
<comment type="caution">
    <text evidence="4">The sequence shown here is derived from an EMBL/GenBank/DDBJ whole genome shotgun (WGS) entry which is preliminary data.</text>
</comment>
<protein>
    <recommendedName>
        <fullName evidence="6">Dehydrogenase/reductase SDR family member 11</fullName>
    </recommendedName>
</protein>
<dbReference type="EMBL" id="SEYY01025089">
    <property type="protein sequence ID" value="KAB7493680.1"/>
    <property type="molecule type" value="Genomic_DNA"/>
</dbReference>
<proteinExistence type="inferred from homology"/>
<evidence type="ECO:0000313" key="4">
    <source>
        <dbReference type="EMBL" id="KAB7493680.1"/>
    </source>
</evidence>
<dbReference type="GO" id="GO:0016491">
    <property type="term" value="F:oxidoreductase activity"/>
    <property type="evidence" value="ECO:0007669"/>
    <property type="project" value="UniProtKB-KW"/>
</dbReference>
<keyword evidence="5" id="KW-1185">Reference proteome</keyword>
<evidence type="ECO:0000256" key="3">
    <source>
        <dbReference type="SAM" id="MobiDB-lite"/>
    </source>
</evidence>
<organism evidence="4 5">
    <name type="scientific">Armadillidium nasatum</name>
    <dbReference type="NCBI Taxonomy" id="96803"/>
    <lineage>
        <taxon>Eukaryota</taxon>
        <taxon>Metazoa</taxon>
        <taxon>Ecdysozoa</taxon>
        <taxon>Arthropoda</taxon>
        <taxon>Crustacea</taxon>
        <taxon>Multicrustacea</taxon>
        <taxon>Malacostraca</taxon>
        <taxon>Eumalacostraca</taxon>
        <taxon>Peracarida</taxon>
        <taxon>Isopoda</taxon>
        <taxon>Oniscidea</taxon>
        <taxon>Crinocheta</taxon>
        <taxon>Armadillidiidae</taxon>
        <taxon>Armadillidium</taxon>
    </lineage>
</organism>
<dbReference type="SUPFAM" id="SSF51735">
    <property type="entry name" value="NAD(P)-binding Rossmann-fold domains"/>
    <property type="match status" value="1"/>
</dbReference>
<dbReference type="PANTHER" id="PTHR43115:SF4">
    <property type="entry name" value="DEHYDROGENASE_REDUCTASE SDR FAMILY MEMBER 11"/>
    <property type="match status" value="1"/>
</dbReference>
<dbReference type="PANTHER" id="PTHR43115">
    <property type="entry name" value="DEHYDROGENASE/REDUCTASE SDR FAMILY MEMBER 11"/>
    <property type="match status" value="1"/>
</dbReference>
<dbReference type="OrthoDB" id="1933717at2759"/>
<dbReference type="Gene3D" id="3.40.50.720">
    <property type="entry name" value="NAD(P)-binding Rossmann-like Domain"/>
    <property type="match status" value="1"/>
</dbReference>
<comment type="similarity">
    <text evidence="1">Belongs to the short-chain dehydrogenases/reductases (SDR) family.</text>
</comment>
<evidence type="ECO:0000256" key="2">
    <source>
        <dbReference type="ARBA" id="ARBA00023002"/>
    </source>
</evidence>
<dbReference type="PRINTS" id="PR00081">
    <property type="entry name" value="GDHRDH"/>
</dbReference>
<feature type="region of interest" description="Disordered" evidence="3">
    <location>
        <begin position="38"/>
        <end position="66"/>
    </location>
</feature>
<gene>
    <name evidence="4" type="ORF">Anas_09965</name>
</gene>
<dbReference type="InterPro" id="IPR020904">
    <property type="entry name" value="Sc_DH/Rdtase_CS"/>
</dbReference>
<dbReference type="InterPro" id="IPR036291">
    <property type="entry name" value="NAD(P)-bd_dom_sf"/>
</dbReference>
<evidence type="ECO:0008006" key="6">
    <source>
        <dbReference type="Google" id="ProtNLM"/>
    </source>
</evidence>
<evidence type="ECO:0000313" key="5">
    <source>
        <dbReference type="Proteomes" id="UP000326759"/>
    </source>
</evidence>
<sequence>MLKWMGRVALVTGASSGIGAAICEDLVKHGMKVVGAARREEKMQHHSAPGKQKPQTTRVKGTELGENSSKDVMNDVEFLCEQWTSSDATYSIKFSCQMQTLRDGTTEEWRQIIDVNVIAVCLCSKLTVKSIQERGLDVGHIINISSLYITYITYFSMAGHQVYPFEQFHFYTGSKFAVRALSEALRQEIQAAKSGNKSFGTQLVVSPGLVKTEVLNNALTDPVLSKMYENYNSLKSEDIARTVSQILSAPPYMEVSKINLLKNLKDPTNTVYSASFYCHYL</sequence>
<accession>A0A5N5SJ00</accession>
<dbReference type="Proteomes" id="UP000326759">
    <property type="component" value="Unassembled WGS sequence"/>
</dbReference>
<dbReference type="PROSITE" id="PS00061">
    <property type="entry name" value="ADH_SHORT"/>
    <property type="match status" value="1"/>
</dbReference>
<dbReference type="Pfam" id="PF00106">
    <property type="entry name" value="adh_short"/>
    <property type="match status" value="1"/>
</dbReference>
<evidence type="ECO:0000256" key="1">
    <source>
        <dbReference type="ARBA" id="ARBA00006484"/>
    </source>
</evidence>
<name>A0A5N5SJ00_9CRUS</name>
<dbReference type="InterPro" id="IPR002347">
    <property type="entry name" value="SDR_fam"/>
</dbReference>
<reference evidence="4 5" key="1">
    <citation type="journal article" date="2019" name="PLoS Biol.">
        <title>Sex chromosomes control vertical transmission of feminizing Wolbachia symbionts in an isopod.</title>
        <authorList>
            <person name="Becking T."/>
            <person name="Chebbi M.A."/>
            <person name="Giraud I."/>
            <person name="Moumen B."/>
            <person name="Laverre T."/>
            <person name="Caubet Y."/>
            <person name="Peccoud J."/>
            <person name="Gilbert C."/>
            <person name="Cordaux R."/>
        </authorList>
    </citation>
    <scope>NUCLEOTIDE SEQUENCE [LARGE SCALE GENOMIC DNA]</scope>
    <source>
        <strain evidence="4">ANa2</strain>
        <tissue evidence="4">Whole body excluding digestive tract and cuticle</tissue>
    </source>
</reference>
<keyword evidence="2" id="KW-0560">Oxidoreductase</keyword>